<feature type="transmembrane region" description="Helical" evidence="2">
    <location>
        <begin position="190"/>
        <end position="209"/>
    </location>
</feature>
<feature type="region of interest" description="Disordered" evidence="1">
    <location>
        <begin position="256"/>
        <end position="282"/>
    </location>
</feature>
<keyword evidence="2" id="KW-0812">Transmembrane</keyword>
<keyword evidence="2" id="KW-1133">Transmembrane helix</keyword>
<evidence type="ECO:0000313" key="4">
    <source>
        <dbReference type="Proteomes" id="UP000800082"/>
    </source>
</evidence>
<proteinExistence type="predicted"/>
<protein>
    <submittedName>
        <fullName evidence="3">Uncharacterized protein</fullName>
    </submittedName>
</protein>
<dbReference type="OrthoDB" id="630895at2759"/>
<feature type="transmembrane region" description="Helical" evidence="2">
    <location>
        <begin position="28"/>
        <end position="44"/>
    </location>
</feature>
<feature type="transmembrane region" description="Helical" evidence="2">
    <location>
        <begin position="110"/>
        <end position="130"/>
    </location>
</feature>
<evidence type="ECO:0000256" key="2">
    <source>
        <dbReference type="SAM" id="Phobius"/>
    </source>
</evidence>
<feature type="compositionally biased region" description="Polar residues" evidence="1">
    <location>
        <begin position="273"/>
        <end position="282"/>
    </location>
</feature>
<dbReference type="AlphaFoldDB" id="A0A6A5S2V0"/>
<dbReference type="GeneID" id="54348253"/>
<feature type="region of interest" description="Disordered" evidence="1">
    <location>
        <begin position="298"/>
        <end position="327"/>
    </location>
</feature>
<feature type="compositionally biased region" description="Basic residues" evidence="1">
    <location>
        <begin position="317"/>
        <end position="327"/>
    </location>
</feature>
<accession>A0A6A5S2V0</accession>
<feature type="transmembrane region" description="Helical" evidence="2">
    <location>
        <begin position="221"/>
        <end position="244"/>
    </location>
</feature>
<evidence type="ECO:0000313" key="3">
    <source>
        <dbReference type="EMBL" id="KAF1934079.1"/>
    </source>
</evidence>
<keyword evidence="2" id="KW-0472">Membrane</keyword>
<sequence length="327" mass="37036">MTSRGVSGSPGHMNMVNDAAILTEDRCWFQICLHVLLAIVTAPYRRTFKLYTWRPLKEMRAARGDRSVLIPLIRQWKVEKYEELRSVQVSASFCAGAALAGMPWSKTSDALWIASALFVSCLLCAIWAIISSIQTKSILDDLPAKEDLDISLADVEVIRLQRTILRYKCTPAFQHWVMLFIWQFPSMTMAYAWVTFLAALTVHICAPFIRRSPWSDKNKTAIVYLVIGFLGLATYIFTAVFVYMSEKDLEHHITGAMQKDQVPESPPVLPTLDRTSGSSKESVSFEQFCKDGFEEIDLERQAGSGTPQPTRQEAPKDRKKPKMILFN</sequence>
<name>A0A6A5S2V0_9PLEO</name>
<dbReference type="RefSeq" id="XP_033454327.1">
    <property type="nucleotide sequence ID" value="XM_033590585.1"/>
</dbReference>
<dbReference type="EMBL" id="ML978956">
    <property type="protein sequence ID" value="KAF1934079.1"/>
    <property type="molecule type" value="Genomic_DNA"/>
</dbReference>
<reference evidence="3" key="1">
    <citation type="journal article" date="2020" name="Stud. Mycol.">
        <title>101 Dothideomycetes genomes: a test case for predicting lifestyles and emergence of pathogens.</title>
        <authorList>
            <person name="Haridas S."/>
            <person name="Albert R."/>
            <person name="Binder M."/>
            <person name="Bloem J."/>
            <person name="Labutti K."/>
            <person name="Salamov A."/>
            <person name="Andreopoulos B."/>
            <person name="Baker S."/>
            <person name="Barry K."/>
            <person name="Bills G."/>
            <person name="Bluhm B."/>
            <person name="Cannon C."/>
            <person name="Castanera R."/>
            <person name="Culley D."/>
            <person name="Daum C."/>
            <person name="Ezra D."/>
            <person name="Gonzalez J."/>
            <person name="Henrissat B."/>
            <person name="Kuo A."/>
            <person name="Liang C."/>
            <person name="Lipzen A."/>
            <person name="Lutzoni F."/>
            <person name="Magnuson J."/>
            <person name="Mondo S."/>
            <person name="Nolan M."/>
            <person name="Ohm R."/>
            <person name="Pangilinan J."/>
            <person name="Park H.-J."/>
            <person name="Ramirez L."/>
            <person name="Alfaro M."/>
            <person name="Sun H."/>
            <person name="Tritt A."/>
            <person name="Yoshinaga Y."/>
            <person name="Zwiers L.-H."/>
            <person name="Turgeon B."/>
            <person name="Goodwin S."/>
            <person name="Spatafora J."/>
            <person name="Crous P."/>
            <person name="Grigoriev I."/>
        </authorList>
    </citation>
    <scope>NUCLEOTIDE SEQUENCE</scope>
    <source>
        <strain evidence="3">CBS 183.55</strain>
    </source>
</reference>
<evidence type="ECO:0000256" key="1">
    <source>
        <dbReference type="SAM" id="MobiDB-lite"/>
    </source>
</evidence>
<dbReference type="Proteomes" id="UP000800082">
    <property type="component" value="Unassembled WGS sequence"/>
</dbReference>
<gene>
    <name evidence="3" type="ORF">M421DRAFT_415129</name>
</gene>
<organism evidence="3 4">
    <name type="scientific">Didymella exigua CBS 183.55</name>
    <dbReference type="NCBI Taxonomy" id="1150837"/>
    <lineage>
        <taxon>Eukaryota</taxon>
        <taxon>Fungi</taxon>
        <taxon>Dikarya</taxon>
        <taxon>Ascomycota</taxon>
        <taxon>Pezizomycotina</taxon>
        <taxon>Dothideomycetes</taxon>
        <taxon>Pleosporomycetidae</taxon>
        <taxon>Pleosporales</taxon>
        <taxon>Pleosporineae</taxon>
        <taxon>Didymellaceae</taxon>
        <taxon>Didymella</taxon>
    </lineage>
</organism>
<keyword evidence="4" id="KW-1185">Reference proteome</keyword>
<feature type="non-terminal residue" evidence="3">
    <location>
        <position position="1"/>
    </location>
</feature>